<feature type="non-terminal residue" evidence="6">
    <location>
        <position position="758"/>
    </location>
</feature>
<dbReference type="Proteomes" id="UP000014680">
    <property type="component" value="Unassembled WGS sequence"/>
</dbReference>
<dbReference type="GO" id="GO:0004672">
    <property type="term" value="F:protein kinase activity"/>
    <property type="evidence" value="ECO:0007669"/>
    <property type="project" value="InterPro"/>
</dbReference>
<dbReference type="Gene3D" id="1.10.510.10">
    <property type="entry name" value="Transferase(Phosphotransferase) domain 1"/>
    <property type="match status" value="1"/>
</dbReference>
<dbReference type="RefSeq" id="XP_004184855.1">
    <property type="nucleotide sequence ID" value="XM_004184807.1"/>
</dbReference>
<evidence type="ECO:0000313" key="6">
    <source>
        <dbReference type="EMBL" id="ELP85509.1"/>
    </source>
</evidence>
<dbReference type="InterPro" id="IPR000719">
    <property type="entry name" value="Prot_kinase_dom"/>
</dbReference>
<organism evidence="6 7">
    <name type="scientific">Entamoeba invadens IP1</name>
    <dbReference type="NCBI Taxonomy" id="370355"/>
    <lineage>
        <taxon>Eukaryota</taxon>
        <taxon>Amoebozoa</taxon>
        <taxon>Evosea</taxon>
        <taxon>Archamoebae</taxon>
        <taxon>Mastigamoebida</taxon>
        <taxon>Entamoebidae</taxon>
        <taxon>Entamoeba</taxon>
    </lineage>
</organism>
<keyword evidence="6" id="KW-0418">Kinase</keyword>
<reference evidence="6 7" key="1">
    <citation type="submission" date="2012-10" db="EMBL/GenBank/DDBJ databases">
        <authorList>
            <person name="Zafar N."/>
            <person name="Inman J."/>
            <person name="Hall N."/>
            <person name="Lorenzi H."/>
            <person name="Caler E."/>
        </authorList>
    </citation>
    <scope>NUCLEOTIDE SEQUENCE [LARGE SCALE GENOMIC DNA]</scope>
    <source>
        <strain evidence="6 7">IP1</strain>
    </source>
</reference>
<keyword evidence="4" id="KW-1133">Transmembrane helix</keyword>
<dbReference type="SMART" id="SM00220">
    <property type="entry name" value="S_TKc"/>
    <property type="match status" value="1"/>
</dbReference>
<evidence type="ECO:0000259" key="5">
    <source>
        <dbReference type="PROSITE" id="PS50011"/>
    </source>
</evidence>
<feature type="transmembrane region" description="Helical" evidence="4">
    <location>
        <begin position="393"/>
        <end position="420"/>
    </location>
</feature>
<dbReference type="EMBL" id="KB207060">
    <property type="protein sequence ID" value="ELP85509.1"/>
    <property type="molecule type" value="Genomic_DNA"/>
</dbReference>
<dbReference type="Gene3D" id="2.10.220.10">
    <property type="entry name" value="Hormone Receptor, Insulin-like Growth Factor Receptor 1, Chain A, domain 2"/>
    <property type="match status" value="1"/>
</dbReference>
<evidence type="ECO:0000256" key="1">
    <source>
        <dbReference type="ARBA" id="ARBA00022741"/>
    </source>
</evidence>
<dbReference type="OrthoDB" id="339325at2759"/>
<dbReference type="SUPFAM" id="SSF56112">
    <property type="entry name" value="Protein kinase-like (PK-like)"/>
    <property type="match status" value="1"/>
</dbReference>
<evidence type="ECO:0000256" key="3">
    <source>
        <dbReference type="PROSITE-ProRule" id="PRU10141"/>
    </source>
</evidence>
<gene>
    <name evidence="6" type="ORF">EIN_395460</name>
</gene>
<sequence>MCSHVILFLWLLQNFFLHVHHNYSCRAFGAFVIFPVVFFSKTIFLYMTVNCLKSNSYGRVLRKDNYYSISVLNQEKRYYFCLPIYTLNINNCKRVLITSNDENKKCIECSDSFKLKNGTCSEYFEDVIEYKDNMNDQTKNTLKKNNITSKLKGVVETKCLLRTNRGCSHCSDGYYLSSEHNEVYNNFNLECLKCENVCKTCYNLTYCTSCLSSYFLNSEIKCQSLGELSEKCSVKLPTGGGCAICKNGFYKVEKDCLTCDISCDTCVNSYSCLSCSDGYFTISGESNKLCENNKTLKNCSKATTNGCIVCDDGFFIKNGRCNKCSDNCTVCSSAEICDLCVTPNYVLTNSKCLYFSSVENCIEAIDSKCVKCEGANQPSDDGENCLHNTSYGLIVGVPISISIVIIISIATFIIITYSYVLKIKQKKVSLNVCTFLMSRSNIEMYKLCDTLVANKIKLKFDLSSDSELIKVDTETRDLICIGNTSKNNMKVQFSVLEGCDCYKIRTVPSIVTLKHGEACEFEIFINPLCSCDIKDDIMVIGLELKTGTQYNERVKIETNTENTTKLNYNELEETKKIGEGSFGIVYKGNYRGNVVAIKRMKESTSDEKGKMVEFENEVSMLYKFRSEFIVHFYGAVFIPNKVCLVTEFAQFGSMQDLMKHKTNKEVDVKMRIKIMIDAAQGIYYLHENNILHRDIKPDNILVISLDLNEKVNGKLTDFGSSRNINLLMTNMTFTKGIGTPTYMAPEILMKEKYKKNAD</sequence>
<keyword evidence="6" id="KW-0808">Transferase</keyword>
<dbReference type="VEuPathDB" id="AmoebaDB:EIN_395460"/>
<dbReference type="Pfam" id="PF00069">
    <property type="entry name" value="Pkinase"/>
    <property type="match status" value="1"/>
</dbReference>
<keyword evidence="4" id="KW-0812">Transmembrane</keyword>
<feature type="binding site" evidence="3">
    <location>
        <position position="598"/>
    </location>
    <ligand>
        <name>ATP</name>
        <dbReference type="ChEBI" id="CHEBI:30616"/>
    </ligand>
</feature>
<evidence type="ECO:0000256" key="4">
    <source>
        <dbReference type="SAM" id="Phobius"/>
    </source>
</evidence>
<dbReference type="AlphaFoldDB" id="A0A0A1TZ76"/>
<proteinExistence type="predicted"/>
<evidence type="ECO:0000313" key="7">
    <source>
        <dbReference type="Proteomes" id="UP000014680"/>
    </source>
</evidence>
<dbReference type="InterPro" id="IPR009030">
    <property type="entry name" value="Growth_fac_rcpt_cys_sf"/>
</dbReference>
<name>A0A0A1TZ76_ENTIV</name>
<keyword evidence="7" id="KW-1185">Reference proteome</keyword>
<dbReference type="PROSITE" id="PS00108">
    <property type="entry name" value="PROTEIN_KINASE_ST"/>
    <property type="match status" value="1"/>
</dbReference>
<dbReference type="InterPro" id="IPR053215">
    <property type="entry name" value="TKL_Ser/Thr_kinase"/>
</dbReference>
<dbReference type="InterPro" id="IPR011009">
    <property type="entry name" value="Kinase-like_dom_sf"/>
</dbReference>
<dbReference type="SUPFAM" id="SSF57184">
    <property type="entry name" value="Growth factor receptor domain"/>
    <property type="match status" value="1"/>
</dbReference>
<dbReference type="PROSITE" id="PS50011">
    <property type="entry name" value="PROTEIN_KINASE_DOM"/>
    <property type="match status" value="1"/>
</dbReference>
<dbReference type="InterPro" id="IPR008271">
    <property type="entry name" value="Ser/Thr_kinase_AS"/>
</dbReference>
<dbReference type="GeneID" id="14884488"/>
<dbReference type="PROSITE" id="PS00107">
    <property type="entry name" value="PROTEIN_KINASE_ATP"/>
    <property type="match status" value="1"/>
</dbReference>
<feature type="transmembrane region" description="Helical" evidence="4">
    <location>
        <begin position="27"/>
        <end position="49"/>
    </location>
</feature>
<dbReference type="GO" id="GO:0005524">
    <property type="term" value="F:ATP binding"/>
    <property type="evidence" value="ECO:0007669"/>
    <property type="project" value="UniProtKB-UniRule"/>
</dbReference>
<dbReference type="KEGG" id="eiv:EIN_395460"/>
<feature type="non-terminal residue" evidence="6">
    <location>
        <position position="1"/>
    </location>
</feature>
<dbReference type="PANTHER" id="PTHR45756">
    <property type="entry name" value="PALMITOYLTRANSFERASE"/>
    <property type="match status" value="1"/>
</dbReference>
<evidence type="ECO:0000256" key="2">
    <source>
        <dbReference type="ARBA" id="ARBA00022840"/>
    </source>
</evidence>
<keyword evidence="2 3" id="KW-0067">ATP-binding</keyword>
<keyword evidence="4" id="KW-0472">Membrane</keyword>
<feature type="domain" description="Protein kinase" evidence="5">
    <location>
        <begin position="571"/>
        <end position="758"/>
    </location>
</feature>
<keyword evidence="1 3" id="KW-0547">Nucleotide-binding</keyword>
<accession>A0A0A1TZ76</accession>
<protein>
    <submittedName>
        <fullName evidence="6">Protein kinase, putative</fullName>
    </submittedName>
</protein>
<dbReference type="PANTHER" id="PTHR45756:SF1">
    <property type="entry name" value="PROTEIN KINASE DOMAIN CONTAINING PROTEIN"/>
    <property type="match status" value="1"/>
</dbReference>
<dbReference type="InterPro" id="IPR017441">
    <property type="entry name" value="Protein_kinase_ATP_BS"/>
</dbReference>